<dbReference type="SUPFAM" id="SSF53300">
    <property type="entry name" value="vWA-like"/>
    <property type="match status" value="1"/>
</dbReference>
<evidence type="ECO:0000313" key="4">
    <source>
        <dbReference type="EMBL" id="MFC3441412.1"/>
    </source>
</evidence>
<sequence length="654" mass="70560">MSDCEQMGKAKDRQLGFLGRLAKNQAGNTMAIVAAAIIPLAALIGGGLDMGRAYMARARLQQACDAAALAGRRAMTTSSMTTSDIAEARKFFDFNFPQNTFQAATFTPVIQSKPGETTTVQVTAETTMPTTVMKIFRYETLPLSVTCESRFDIGNTDVMLVLDTTGSMAYSISDGNGGTTTRLAALKQAVKDFYDTLGAGSDLTGRIRYGFMPYSSTVNVGYQLPSTMLVGGRSGETWTYNSRRMTYYNNTALTTSVCYRKYNANNCRTSLATAENDSGTNRTQTQCYNWGNTAAAFSGSAPNTVTKITYSPETYNGTSPVPSSGSTSRSCVRRETTTTHNSGYVAQNGWSELKMEYGDYDFPVSAYITGNQVANPAYYTSTPNDVDGEPVPSTATWSGCIEERSTDNTITATSSNATVPADAHDLNVNEAPTDTDTRWRPHWPEVEFSRAGEYLNDATRISGGWNACPSQSRRLTSYANRTTAPTGQSSSFNSYVDGLIAVGGTYHDIGMLWGARFLSPNGIFASDNAAAPNGFNIARHIVFMTDGDMSAYQGVYGAYGYQLLDGRVAATNTSDTSLTAIHNNRLTMLCNSIKGMGITVWVIGFRNQSEGDIQTPLQGCASSSNHWTMAYTASALSQKFKDIAKNIGGLRLSQ</sequence>
<reference evidence="5" key="1">
    <citation type="journal article" date="2019" name="Int. J. Syst. Evol. Microbiol.">
        <title>The Global Catalogue of Microorganisms (GCM) 10K type strain sequencing project: providing services to taxonomists for standard genome sequencing and annotation.</title>
        <authorList>
            <consortium name="The Broad Institute Genomics Platform"/>
            <consortium name="The Broad Institute Genome Sequencing Center for Infectious Disease"/>
            <person name="Wu L."/>
            <person name="Ma J."/>
        </authorList>
    </citation>
    <scope>NUCLEOTIDE SEQUENCE [LARGE SCALE GENOMIC DNA]</scope>
    <source>
        <strain evidence="5">CCM 7491</strain>
    </source>
</reference>
<evidence type="ECO:0000256" key="1">
    <source>
        <dbReference type="SAM" id="MobiDB-lite"/>
    </source>
</evidence>
<feature type="region of interest" description="Disordered" evidence="1">
    <location>
        <begin position="314"/>
        <end position="337"/>
    </location>
</feature>
<feature type="compositionally biased region" description="Low complexity" evidence="1">
    <location>
        <begin position="317"/>
        <end position="330"/>
    </location>
</feature>
<keyword evidence="2" id="KW-0812">Transmembrane</keyword>
<keyword evidence="2" id="KW-0472">Membrane</keyword>
<feature type="transmembrane region" description="Helical" evidence="2">
    <location>
        <begin position="30"/>
        <end position="51"/>
    </location>
</feature>
<dbReference type="InterPro" id="IPR036465">
    <property type="entry name" value="vWFA_dom_sf"/>
</dbReference>
<dbReference type="Proteomes" id="UP001595681">
    <property type="component" value="Unassembled WGS sequence"/>
</dbReference>
<dbReference type="Gene3D" id="3.40.50.410">
    <property type="entry name" value="von Willebrand factor, type A domain"/>
    <property type="match status" value="2"/>
</dbReference>
<gene>
    <name evidence="4" type="ORF">ACFOKF_09445</name>
</gene>
<proteinExistence type="predicted"/>
<organism evidence="4 5">
    <name type="scientific">Sphingobium rhizovicinum</name>
    <dbReference type="NCBI Taxonomy" id="432308"/>
    <lineage>
        <taxon>Bacteria</taxon>
        <taxon>Pseudomonadati</taxon>
        <taxon>Pseudomonadota</taxon>
        <taxon>Alphaproteobacteria</taxon>
        <taxon>Sphingomonadales</taxon>
        <taxon>Sphingomonadaceae</taxon>
        <taxon>Sphingobium</taxon>
    </lineage>
</organism>
<protein>
    <submittedName>
        <fullName evidence="4">Pilus assembly protein TadG-related protein</fullName>
    </submittedName>
</protein>
<dbReference type="InterPro" id="IPR002035">
    <property type="entry name" value="VWF_A"/>
</dbReference>
<feature type="domain" description="VWFA" evidence="3">
    <location>
        <begin position="157"/>
        <end position="224"/>
    </location>
</feature>
<evidence type="ECO:0000259" key="3">
    <source>
        <dbReference type="PROSITE" id="PS50234"/>
    </source>
</evidence>
<keyword evidence="2" id="KW-1133">Transmembrane helix</keyword>
<evidence type="ECO:0000313" key="5">
    <source>
        <dbReference type="Proteomes" id="UP001595681"/>
    </source>
</evidence>
<dbReference type="RefSeq" id="WP_380795309.1">
    <property type="nucleotide sequence ID" value="NZ_JBHRVU010000004.1"/>
</dbReference>
<dbReference type="PROSITE" id="PS50234">
    <property type="entry name" value="VWFA"/>
    <property type="match status" value="1"/>
</dbReference>
<evidence type="ECO:0000256" key="2">
    <source>
        <dbReference type="SAM" id="Phobius"/>
    </source>
</evidence>
<dbReference type="InterPro" id="IPR028087">
    <property type="entry name" value="Tad_N"/>
</dbReference>
<name>A0ABV7NF27_9SPHN</name>
<keyword evidence="5" id="KW-1185">Reference proteome</keyword>
<dbReference type="EMBL" id="JBHRVU010000004">
    <property type="protein sequence ID" value="MFC3441412.1"/>
    <property type="molecule type" value="Genomic_DNA"/>
</dbReference>
<comment type="caution">
    <text evidence="4">The sequence shown here is derived from an EMBL/GenBank/DDBJ whole genome shotgun (WGS) entry which is preliminary data.</text>
</comment>
<accession>A0ABV7NF27</accession>
<dbReference type="Pfam" id="PF13400">
    <property type="entry name" value="Tad"/>
    <property type="match status" value="1"/>
</dbReference>